<dbReference type="Pfam" id="PF07687">
    <property type="entry name" value="M20_dimer"/>
    <property type="match status" value="1"/>
</dbReference>
<evidence type="ECO:0000313" key="4">
    <source>
        <dbReference type="Proteomes" id="UP000671879"/>
    </source>
</evidence>
<evidence type="ECO:0000259" key="2">
    <source>
        <dbReference type="Pfam" id="PF07687"/>
    </source>
</evidence>
<reference evidence="4" key="1">
    <citation type="submission" date="2021-04" db="EMBL/GenBank/DDBJ databases">
        <title>A novel Synergistetes isolate from a pyrite-forming mixed culture.</title>
        <authorList>
            <person name="Bunk B."/>
            <person name="Sproer C."/>
            <person name="Spring S."/>
            <person name="Pester M."/>
        </authorList>
    </citation>
    <scope>NUCLEOTIDE SEQUENCE [LARGE SCALE GENOMIC DNA]</scope>
    <source>
        <strain evidence="4">J.5.4.2-T.3.5.2</strain>
    </source>
</reference>
<dbReference type="PANTHER" id="PTHR30575">
    <property type="entry name" value="PEPTIDASE M20"/>
    <property type="match status" value="1"/>
</dbReference>
<comment type="similarity">
    <text evidence="1">Belongs to the peptidase M20A family.</text>
</comment>
<dbReference type="Pfam" id="PF01546">
    <property type="entry name" value="Peptidase_M20"/>
    <property type="match status" value="1"/>
</dbReference>
<name>A0A9Q7EVF3_9BACT</name>
<dbReference type="InterPro" id="IPR011650">
    <property type="entry name" value="Peptidase_M20_dimer"/>
</dbReference>
<dbReference type="SUPFAM" id="SSF55031">
    <property type="entry name" value="Bacterial exopeptidase dimerisation domain"/>
    <property type="match status" value="1"/>
</dbReference>
<dbReference type="EMBL" id="CP072943">
    <property type="protein sequence ID" value="QTX32408.1"/>
    <property type="molecule type" value="Genomic_DNA"/>
</dbReference>
<dbReference type="GO" id="GO:0005737">
    <property type="term" value="C:cytoplasm"/>
    <property type="evidence" value="ECO:0007669"/>
    <property type="project" value="TreeGrafter"/>
</dbReference>
<gene>
    <name evidence="3" type="ORF">KAR29_00180</name>
</gene>
<dbReference type="GO" id="GO:0071713">
    <property type="term" value="F:para-aminobenzoyl-glutamate hydrolase activity"/>
    <property type="evidence" value="ECO:0007669"/>
    <property type="project" value="TreeGrafter"/>
</dbReference>
<dbReference type="InterPro" id="IPR017144">
    <property type="entry name" value="Xaa-Arg_dipeptidase"/>
</dbReference>
<proteinExistence type="inferred from homology"/>
<dbReference type="NCBIfam" id="TIGR01891">
    <property type="entry name" value="amidohydrolases"/>
    <property type="match status" value="1"/>
</dbReference>
<dbReference type="GO" id="GO:0046657">
    <property type="term" value="P:folic acid catabolic process"/>
    <property type="evidence" value="ECO:0007669"/>
    <property type="project" value="TreeGrafter"/>
</dbReference>
<feature type="domain" description="Peptidase M20 dimerisation" evidence="2">
    <location>
        <begin position="172"/>
        <end position="257"/>
    </location>
</feature>
<dbReference type="GO" id="GO:0016805">
    <property type="term" value="F:dipeptidase activity"/>
    <property type="evidence" value="ECO:0007669"/>
    <property type="project" value="InterPro"/>
</dbReference>
<protein>
    <recommendedName>
        <fullName evidence="1">Peptidase M20 domain-containing protein 2</fullName>
    </recommendedName>
</protein>
<organism evidence="3 4">
    <name type="scientific">Aminithiophilus ramosus</name>
    <dbReference type="NCBI Taxonomy" id="3029084"/>
    <lineage>
        <taxon>Bacteria</taxon>
        <taxon>Thermotogati</taxon>
        <taxon>Synergistota</taxon>
        <taxon>Synergistia</taxon>
        <taxon>Synergistales</taxon>
        <taxon>Aminithiophilaceae</taxon>
        <taxon>Aminithiophilus</taxon>
    </lineage>
</organism>
<dbReference type="SUPFAM" id="SSF53187">
    <property type="entry name" value="Zn-dependent exopeptidases"/>
    <property type="match status" value="1"/>
</dbReference>
<dbReference type="InterPro" id="IPR052030">
    <property type="entry name" value="Peptidase_M20/M20A_hydrolases"/>
</dbReference>
<accession>A0A9Q7EVF3</accession>
<dbReference type="FunFam" id="3.30.70.360:FF:000004">
    <property type="entry name" value="Peptidase M20 domain-containing protein 2"/>
    <property type="match status" value="1"/>
</dbReference>
<dbReference type="Gene3D" id="3.40.630.10">
    <property type="entry name" value="Zn peptidases"/>
    <property type="match status" value="1"/>
</dbReference>
<dbReference type="PIRSF" id="PIRSF037226">
    <property type="entry name" value="Amidohydrolase_ACY1L2_prd"/>
    <property type="match status" value="1"/>
</dbReference>
<dbReference type="KEGG" id="aram:KAR29_00180"/>
<dbReference type="RefSeq" id="WP_274373641.1">
    <property type="nucleotide sequence ID" value="NZ_CP072943.1"/>
</dbReference>
<dbReference type="Gene3D" id="3.30.70.360">
    <property type="match status" value="1"/>
</dbReference>
<evidence type="ECO:0000313" key="3">
    <source>
        <dbReference type="EMBL" id="QTX32408.1"/>
    </source>
</evidence>
<dbReference type="InterPro" id="IPR036264">
    <property type="entry name" value="Bact_exopeptidase_dim_dom"/>
</dbReference>
<sequence>MKTYSALARRLDDRIETETEAAVALSEDLAAHPELSGEEYESSRKIVALLERARFALTFPYADLPTAFRATRGSGTPRVALLVEYDALPELGHACGHNLHGAMSVLAALGLAEIVDDIGGTLDVIGTPAEETDGAKCSMADKGLFDGYDLALMIHSGSGVSMAAFRSLAMDGYRFTFRGRTAHAAAAPWEGRNALNGVQLFFHAVDMLRQHSRPEARIHGVIDRGGTAPNIVPEEAVCRFEFRAPARTYLDGLRERCFDCARGAALATGTEVTWEKFESSFDEIVPNEAGEALVEEIFDELSIPFTTPADPAGSTDMGNVSRRCPALHPILAVTPHDYPLHTREFARAVVGPEAHRALLAGARVLGRAVLRTFLDGDLREAMRRDLEKNRR</sequence>
<dbReference type="CDD" id="cd03887">
    <property type="entry name" value="M20_Acy1L2"/>
    <property type="match status" value="1"/>
</dbReference>
<evidence type="ECO:0000256" key="1">
    <source>
        <dbReference type="PIRNR" id="PIRNR037226"/>
    </source>
</evidence>
<dbReference type="Proteomes" id="UP000671879">
    <property type="component" value="Chromosome"/>
</dbReference>
<dbReference type="InterPro" id="IPR002933">
    <property type="entry name" value="Peptidase_M20"/>
</dbReference>
<dbReference type="InterPro" id="IPR017439">
    <property type="entry name" value="Amidohydrolase"/>
</dbReference>
<dbReference type="PANTHER" id="PTHR30575:SF0">
    <property type="entry name" value="XAA-ARG DIPEPTIDASE"/>
    <property type="match status" value="1"/>
</dbReference>
<dbReference type="AlphaFoldDB" id="A0A9Q7EVF3"/>
<keyword evidence="4" id="KW-1185">Reference proteome</keyword>